<feature type="domain" description="AB hydrolase-1" evidence="1">
    <location>
        <begin position="24"/>
        <end position="243"/>
    </location>
</feature>
<keyword evidence="2" id="KW-0378">Hydrolase</keyword>
<name>A0ABV0AQ57_9ACTN</name>
<dbReference type="SUPFAM" id="SSF53474">
    <property type="entry name" value="alpha/beta-Hydrolases"/>
    <property type="match status" value="1"/>
</dbReference>
<reference evidence="2 3" key="1">
    <citation type="submission" date="2024-05" db="EMBL/GenBank/DDBJ databases">
        <title>Microbispora sp.ZYX-F-249.</title>
        <authorList>
            <person name="Xie H."/>
        </authorList>
    </citation>
    <scope>NUCLEOTIDE SEQUENCE [LARGE SCALE GENOMIC DNA]</scope>
    <source>
        <strain evidence="2 3">ZYX-F-249</strain>
    </source>
</reference>
<dbReference type="RefSeq" id="WP_346227536.1">
    <property type="nucleotide sequence ID" value="NZ_JBDJAW010000016.1"/>
</dbReference>
<dbReference type="Pfam" id="PF12697">
    <property type="entry name" value="Abhydrolase_6"/>
    <property type="match status" value="1"/>
</dbReference>
<sequence length="260" mass="28081">MVSRVVAGGVPVAAEDYGGNGRDVLLLHGGGRSRRDWDSFAGLLISNGFRAVSMDHRGHGESGEAPWSWDEALADVAAVVEEYGLHRPMIVGHSLGGMVAALWAGEHAECPLAVNLDGHGNPTRPDQFFGLDEVSAADACRAMTGFLAEMGRGLPEEFLQVMKEIDALGLCTVYRAVRCPLLVVSGDASAFAAMFPEHLVTAWNAYCLWLEKQLEAITRELPLVRHVSLGTGHDPHIEDPQALLSVLIGHLNLRREKWSG</sequence>
<protein>
    <submittedName>
        <fullName evidence="2">Alpha/beta hydrolase</fullName>
    </submittedName>
</protein>
<dbReference type="PANTHER" id="PTHR43194:SF2">
    <property type="entry name" value="PEROXISOMAL MEMBRANE PROTEIN LPX1"/>
    <property type="match status" value="1"/>
</dbReference>
<evidence type="ECO:0000259" key="1">
    <source>
        <dbReference type="Pfam" id="PF12697"/>
    </source>
</evidence>
<accession>A0ABV0AQ57</accession>
<proteinExistence type="predicted"/>
<comment type="caution">
    <text evidence="2">The sequence shown here is derived from an EMBL/GenBank/DDBJ whole genome shotgun (WGS) entry which is preliminary data.</text>
</comment>
<dbReference type="EMBL" id="JBDJAW010000016">
    <property type="protein sequence ID" value="MEN3537419.1"/>
    <property type="molecule type" value="Genomic_DNA"/>
</dbReference>
<keyword evidence="3" id="KW-1185">Reference proteome</keyword>
<evidence type="ECO:0000313" key="2">
    <source>
        <dbReference type="EMBL" id="MEN3537419.1"/>
    </source>
</evidence>
<dbReference type="Gene3D" id="3.40.50.1820">
    <property type="entry name" value="alpha/beta hydrolase"/>
    <property type="match status" value="1"/>
</dbReference>
<gene>
    <name evidence="2" type="ORF">AAH991_20065</name>
</gene>
<dbReference type="InterPro" id="IPR000073">
    <property type="entry name" value="AB_hydrolase_1"/>
</dbReference>
<evidence type="ECO:0000313" key="3">
    <source>
        <dbReference type="Proteomes" id="UP001447516"/>
    </source>
</evidence>
<dbReference type="InterPro" id="IPR029058">
    <property type="entry name" value="AB_hydrolase_fold"/>
</dbReference>
<dbReference type="GO" id="GO:0016787">
    <property type="term" value="F:hydrolase activity"/>
    <property type="evidence" value="ECO:0007669"/>
    <property type="project" value="UniProtKB-KW"/>
</dbReference>
<dbReference type="Proteomes" id="UP001447516">
    <property type="component" value="Unassembled WGS sequence"/>
</dbReference>
<dbReference type="PANTHER" id="PTHR43194">
    <property type="entry name" value="HYDROLASE ALPHA/BETA FOLD FAMILY"/>
    <property type="match status" value="1"/>
</dbReference>
<dbReference type="InterPro" id="IPR050228">
    <property type="entry name" value="Carboxylesterase_BioH"/>
</dbReference>
<organism evidence="2 3">
    <name type="scientific">Microbispora maris</name>
    <dbReference type="NCBI Taxonomy" id="3144104"/>
    <lineage>
        <taxon>Bacteria</taxon>
        <taxon>Bacillati</taxon>
        <taxon>Actinomycetota</taxon>
        <taxon>Actinomycetes</taxon>
        <taxon>Streptosporangiales</taxon>
        <taxon>Streptosporangiaceae</taxon>
        <taxon>Microbispora</taxon>
    </lineage>
</organism>